<evidence type="ECO:0000313" key="2">
    <source>
        <dbReference type="EMBL" id="GAN02074.1"/>
    </source>
</evidence>
<keyword evidence="3" id="KW-1185">Reference proteome</keyword>
<evidence type="ECO:0000256" key="1">
    <source>
        <dbReference type="SAM" id="Phobius"/>
    </source>
</evidence>
<feature type="transmembrane region" description="Helical" evidence="1">
    <location>
        <begin position="166"/>
        <end position="186"/>
    </location>
</feature>
<evidence type="ECO:0000313" key="3">
    <source>
        <dbReference type="Proteomes" id="UP000053815"/>
    </source>
</evidence>
<sequence>MINPFNQHHGIIMYNSTNHSKCCMCIPTRIGVPLILTAWIVVSLFFASFSFMKKNRKLIRRWQKQTAHSKIAFFSYFSAPATIVFGVINVLYRQYAKLLACFVTAILIDMFVNCILFAVKKDEFIHWCTTRSTDAFQSSTAIALDTQSVYTLQFNCHKLHDTEAKLSFTFLVFFVFVFGFWASQIVNDSRNFVMIRPEISIHPPRTSKANLALPTHIDNVNSGSVMLSNLPPSAKNNDTSIILL</sequence>
<dbReference type="AlphaFoldDB" id="A0A0C9M613"/>
<name>A0A0C9M613_9FUNG</name>
<dbReference type="Proteomes" id="UP000053815">
    <property type="component" value="Unassembled WGS sequence"/>
</dbReference>
<dbReference type="EMBL" id="DF836305">
    <property type="protein sequence ID" value="GAN02074.1"/>
    <property type="molecule type" value="Genomic_DNA"/>
</dbReference>
<keyword evidence="1" id="KW-0472">Membrane</keyword>
<accession>A0A0C9M613</accession>
<proteinExistence type="predicted"/>
<feature type="transmembrane region" description="Helical" evidence="1">
    <location>
        <begin position="30"/>
        <end position="52"/>
    </location>
</feature>
<dbReference type="OrthoDB" id="2272986at2759"/>
<feature type="transmembrane region" description="Helical" evidence="1">
    <location>
        <begin position="98"/>
        <end position="119"/>
    </location>
</feature>
<keyword evidence="1" id="KW-1133">Transmembrane helix</keyword>
<protein>
    <submittedName>
        <fullName evidence="2">Uncharacterized protein</fullName>
    </submittedName>
</protein>
<gene>
    <name evidence="2" type="ORF">MAM1_0016d01514</name>
</gene>
<reference evidence="2" key="1">
    <citation type="submission" date="2014-09" db="EMBL/GenBank/DDBJ databases">
        <title>Draft genome sequence of an oleaginous Mucoromycotina fungus Mucor ambiguus NBRC6742.</title>
        <authorList>
            <person name="Takeda I."/>
            <person name="Yamane N."/>
            <person name="Morita T."/>
            <person name="Tamano K."/>
            <person name="Machida M."/>
            <person name="Baker S."/>
            <person name="Koike H."/>
        </authorList>
    </citation>
    <scope>NUCLEOTIDE SEQUENCE</scope>
    <source>
        <strain evidence="2">NBRC 6742</strain>
    </source>
</reference>
<dbReference type="STRING" id="91626.A0A0C9M613"/>
<keyword evidence="1" id="KW-0812">Transmembrane</keyword>
<organism evidence="2">
    <name type="scientific">Mucor ambiguus</name>
    <dbReference type="NCBI Taxonomy" id="91626"/>
    <lineage>
        <taxon>Eukaryota</taxon>
        <taxon>Fungi</taxon>
        <taxon>Fungi incertae sedis</taxon>
        <taxon>Mucoromycota</taxon>
        <taxon>Mucoromycotina</taxon>
        <taxon>Mucoromycetes</taxon>
        <taxon>Mucorales</taxon>
        <taxon>Mucorineae</taxon>
        <taxon>Mucoraceae</taxon>
        <taxon>Mucor</taxon>
    </lineage>
</organism>
<feature type="transmembrane region" description="Helical" evidence="1">
    <location>
        <begin position="73"/>
        <end position="92"/>
    </location>
</feature>